<evidence type="ECO:0000256" key="1">
    <source>
        <dbReference type="SAM" id="MobiDB-lite"/>
    </source>
</evidence>
<proteinExistence type="predicted"/>
<feature type="compositionally biased region" description="Low complexity" evidence="1">
    <location>
        <begin position="31"/>
        <end position="51"/>
    </location>
</feature>
<gene>
    <name evidence="3" type="ORF">DW2_05110</name>
</gene>
<feature type="compositionally biased region" description="Pro residues" evidence="1">
    <location>
        <begin position="52"/>
        <end position="64"/>
    </location>
</feature>
<dbReference type="STRING" id="1317124.DW2_05110"/>
<dbReference type="EMBL" id="AQRC01000003">
    <property type="protein sequence ID" value="KFE35981.1"/>
    <property type="molecule type" value="Genomic_DNA"/>
</dbReference>
<keyword evidence="2" id="KW-1133">Transmembrane helix</keyword>
<reference evidence="4" key="1">
    <citation type="submission" date="2013-04" db="EMBL/GenBank/DDBJ databases">
        <title>Thioclava sp. 13D2W-2 Genome Sequencing.</title>
        <authorList>
            <person name="Lai Q."/>
            <person name="Li G."/>
            <person name="Shao Z."/>
        </authorList>
    </citation>
    <scope>NUCLEOTIDE SEQUENCE [LARGE SCALE GENOMIC DNA]</scope>
    <source>
        <strain evidence="4">13D2W-2</strain>
    </source>
</reference>
<keyword evidence="4" id="KW-1185">Reference proteome</keyword>
<feature type="compositionally biased region" description="Basic and acidic residues" evidence="1">
    <location>
        <begin position="150"/>
        <end position="161"/>
    </location>
</feature>
<dbReference type="eggNOG" id="ENOG5031FWZ">
    <property type="taxonomic scope" value="Bacteria"/>
</dbReference>
<name>A0A085TZ34_9RHOB</name>
<feature type="compositionally biased region" description="Basic and acidic residues" evidence="1">
    <location>
        <begin position="123"/>
        <end position="138"/>
    </location>
</feature>
<sequence>MLDADVDPVSPDPVPEGWEAEPEVSIPGETEAGPVPQEEQEPAVPESMPEAAPEPEPAEQPHPVAPAQTAPDSGTDESQAEAAVAAMLGDRPRDDADEEELAPAPKPGVTPRKPLDDSLLSILREEAEREAAQRRAEGTSELQTQEEFNLEEREAAADAEKAAALAAERLAQSRKSKLDFSDLNEDYAEEEPEEEEEERVATLISDEEEDPYSIRGRERLPNIDEINSTLTATSDRFGETIAEFSPEMARRRRGGFGAGFLFVILVAAGLAALYFFAPQIAARVPVLKQPLAQYAVAVDEGRIWLDRQLTGMIEYLHPQEGGATPAE</sequence>
<dbReference type="AlphaFoldDB" id="A0A085TZ34"/>
<dbReference type="Proteomes" id="UP000028607">
    <property type="component" value="Unassembled WGS sequence"/>
</dbReference>
<feature type="region of interest" description="Disordered" evidence="1">
    <location>
        <begin position="1"/>
        <end position="163"/>
    </location>
</feature>
<feature type="transmembrane region" description="Helical" evidence="2">
    <location>
        <begin position="256"/>
        <end position="277"/>
    </location>
</feature>
<evidence type="ECO:0000313" key="3">
    <source>
        <dbReference type="EMBL" id="KFE35981.1"/>
    </source>
</evidence>
<protein>
    <submittedName>
        <fullName evidence="3">Zinc finger domain-containing protein</fullName>
    </submittedName>
</protein>
<dbReference type="PATRIC" id="fig|1317124.6.peg.1042"/>
<comment type="caution">
    <text evidence="3">The sequence shown here is derived from an EMBL/GenBank/DDBJ whole genome shotgun (WGS) entry which is preliminary data.</text>
</comment>
<evidence type="ECO:0000256" key="2">
    <source>
        <dbReference type="SAM" id="Phobius"/>
    </source>
</evidence>
<organism evidence="3 4">
    <name type="scientific">Thioclava atlantica</name>
    <dbReference type="NCBI Taxonomy" id="1317124"/>
    <lineage>
        <taxon>Bacteria</taxon>
        <taxon>Pseudomonadati</taxon>
        <taxon>Pseudomonadota</taxon>
        <taxon>Alphaproteobacteria</taxon>
        <taxon>Rhodobacterales</taxon>
        <taxon>Paracoccaceae</taxon>
        <taxon>Thioclava</taxon>
    </lineage>
</organism>
<keyword evidence="2" id="KW-0472">Membrane</keyword>
<evidence type="ECO:0000313" key="4">
    <source>
        <dbReference type="Proteomes" id="UP000028607"/>
    </source>
</evidence>
<reference evidence="3 4" key="2">
    <citation type="journal article" date="2015" name="Antonie Van Leeuwenhoek">
        <title>Thioclava indica sp. nov., isolated from surface seawater of the Indian Ocean.</title>
        <authorList>
            <person name="Liu Y."/>
            <person name="Lai Q."/>
            <person name="Du J."/>
            <person name="Xu H."/>
            <person name="Jiang L."/>
            <person name="Shao Z."/>
        </authorList>
    </citation>
    <scope>NUCLEOTIDE SEQUENCE [LARGE SCALE GENOMIC DNA]</scope>
    <source>
        <strain evidence="3 4">13D2W-2</strain>
    </source>
</reference>
<accession>A0A085TZ34</accession>
<keyword evidence="2" id="KW-0812">Transmembrane</keyword>